<dbReference type="EMBL" id="CP014229">
    <property type="protein sequence ID" value="AMD90322.1"/>
    <property type="molecule type" value="Genomic_DNA"/>
</dbReference>
<dbReference type="STRING" id="44742.AXF13_09420"/>
<dbReference type="Proteomes" id="UP000069241">
    <property type="component" value="Chromosome"/>
</dbReference>
<name>A0A0X8JKA4_9BACT</name>
<dbReference type="AlphaFoldDB" id="A0A0X8JKA4"/>
<evidence type="ECO:0000313" key="2">
    <source>
        <dbReference type="Proteomes" id="UP000069241"/>
    </source>
</evidence>
<accession>A0A0X8JKA4</accession>
<dbReference type="KEGG" id="dfi:AXF13_09420"/>
<gene>
    <name evidence="1" type="ORF">AXF13_09420</name>
</gene>
<dbReference type="Gene3D" id="3.40.50.300">
    <property type="entry name" value="P-loop containing nucleotide triphosphate hydrolases"/>
    <property type="match status" value="1"/>
</dbReference>
<proteinExistence type="predicted"/>
<protein>
    <recommendedName>
        <fullName evidence="3">Serine kinase</fullName>
    </recommendedName>
</protein>
<evidence type="ECO:0000313" key="1">
    <source>
        <dbReference type="EMBL" id="AMD90322.1"/>
    </source>
</evidence>
<sequence>MHIDNPTTAQLEKIFAALDQRAARRGGPVFVKYLALGSCVVRLVNYSDGFTPHVEAQLTYILRDDAPHYDATLIVWQENIFKQLVEYAIICDKNSQHYRQMRLNRLFGGSSGDMETATIVLEDVHHRQPVVEISSQNSSLSAWNPRTNTYYYAVDKLEPEEFIKRGHLFVHALGRIIKSPTSNLAHGAVVGLNGQGVLLCGMGYRGKSTFSVNAMLHGFEYVSDDYLILEKDEMALRAWPIYSIITLSPTIYQKMASRLDAKFVSNNGRKDKYVFNIAKYHDRFVCAYPIKLCMFPRFVKFAEPSIELGSKDMAMDELVYSTVMQTGETQDMRLIAKLCSFVEKLPFYRINLTQDIDKNTQCLKIFLERLG</sequence>
<evidence type="ECO:0008006" key="3">
    <source>
        <dbReference type="Google" id="ProtNLM"/>
    </source>
</evidence>
<organism evidence="1 2">
    <name type="scientific">Desulfovibrio fairfieldensis</name>
    <dbReference type="NCBI Taxonomy" id="44742"/>
    <lineage>
        <taxon>Bacteria</taxon>
        <taxon>Pseudomonadati</taxon>
        <taxon>Thermodesulfobacteriota</taxon>
        <taxon>Desulfovibrionia</taxon>
        <taxon>Desulfovibrionales</taxon>
        <taxon>Desulfovibrionaceae</taxon>
        <taxon>Desulfovibrio</taxon>
    </lineage>
</organism>
<dbReference type="RefSeq" id="WP_062252865.1">
    <property type="nucleotide sequence ID" value="NZ_CP014229.1"/>
</dbReference>
<dbReference type="InterPro" id="IPR027417">
    <property type="entry name" value="P-loop_NTPase"/>
</dbReference>
<reference evidence="2" key="1">
    <citation type="submission" date="2016-02" db="EMBL/GenBank/DDBJ databases">
        <authorList>
            <person name="Holder M.E."/>
            <person name="Ajami N.J."/>
            <person name="Petrosino J.F."/>
        </authorList>
    </citation>
    <scope>NUCLEOTIDE SEQUENCE [LARGE SCALE GENOMIC DNA]</scope>
    <source>
        <strain evidence="2">CCUG 45958</strain>
    </source>
</reference>
<keyword evidence="2" id="KW-1185">Reference proteome</keyword>